<proteinExistence type="predicted"/>
<keyword evidence="1" id="KW-0472">Membrane</keyword>
<keyword evidence="1" id="KW-1133">Transmembrane helix</keyword>
<feature type="transmembrane region" description="Helical" evidence="1">
    <location>
        <begin position="16"/>
        <end position="35"/>
    </location>
</feature>
<name>A0A2P2PFL9_RHIMU</name>
<organism evidence="2">
    <name type="scientific">Rhizophora mucronata</name>
    <name type="common">Asiatic mangrove</name>
    <dbReference type="NCBI Taxonomy" id="61149"/>
    <lineage>
        <taxon>Eukaryota</taxon>
        <taxon>Viridiplantae</taxon>
        <taxon>Streptophyta</taxon>
        <taxon>Embryophyta</taxon>
        <taxon>Tracheophyta</taxon>
        <taxon>Spermatophyta</taxon>
        <taxon>Magnoliopsida</taxon>
        <taxon>eudicotyledons</taxon>
        <taxon>Gunneridae</taxon>
        <taxon>Pentapetalae</taxon>
        <taxon>rosids</taxon>
        <taxon>fabids</taxon>
        <taxon>Malpighiales</taxon>
        <taxon>Rhizophoraceae</taxon>
        <taxon>Rhizophora</taxon>
    </lineage>
</organism>
<keyword evidence="1" id="KW-0812">Transmembrane</keyword>
<sequence length="36" mass="4347">MIYPQINFNNKSYKHMWYQLNVIVIVGPITTFKMTL</sequence>
<evidence type="ECO:0000256" key="1">
    <source>
        <dbReference type="SAM" id="Phobius"/>
    </source>
</evidence>
<accession>A0A2P2PFL9</accession>
<evidence type="ECO:0000313" key="2">
    <source>
        <dbReference type="EMBL" id="MBX53534.1"/>
    </source>
</evidence>
<dbReference type="AlphaFoldDB" id="A0A2P2PFL9"/>
<reference evidence="2" key="1">
    <citation type="submission" date="2018-02" db="EMBL/GenBank/DDBJ databases">
        <title>Rhizophora mucronata_Transcriptome.</title>
        <authorList>
            <person name="Meera S.P."/>
            <person name="Sreeshan A."/>
            <person name="Augustine A."/>
        </authorList>
    </citation>
    <scope>NUCLEOTIDE SEQUENCE</scope>
    <source>
        <tissue evidence="2">Leaf</tissue>
    </source>
</reference>
<protein>
    <submittedName>
        <fullName evidence="2">Uncharacterized protein</fullName>
    </submittedName>
</protein>
<dbReference type="EMBL" id="GGEC01073050">
    <property type="protein sequence ID" value="MBX53534.1"/>
    <property type="molecule type" value="Transcribed_RNA"/>
</dbReference>